<dbReference type="InterPro" id="IPR049744">
    <property type="entry name" value="CC/Se_fam"/>
</dbReference>
<evidence type="ECO:0000313" key="2">
    <source>
        <dbReference type="Proteomes" id="UP000184052"/>
    </source>
</evidence>
<name>A0A1M6E9S3_9FIRM</name>
<sequence>MNITLTDKAKKYLEKKNMVTVTVDLFVAGCCIEIGEPTVTAGEPLESVDKFDRFEIDGYTVYLFKGADVKKKGLVITAKKFLGIQSLEVTGLRLL</sequence>
<reference evidence="1 2" key="1">
    <citation type="submission" date="2016-11" db="EMBL/GenBank/DDBJ databases">
        <authorList>
            <person name="Jaros S."/>
            <person name="Januszkiewicz K."/>
            <person name="Wedrychowicz H."/>
        </authorList>
    </citation>
    <scope>NUCLEOTIDE SEQUENCE [LARGE SCALE GENOMIC DNA]</scope>
    <source>
        <strain evidence="1 2">DSM 17477</strain>
    </source>
</reference>
<gene>
    <name evidence="1" type="ORF">SAMN02745751_01121</name>
</gene>
<organism evidence="1 2">
    <name type="scientific">Dethiosulfatibacter aminovorans DSM 17477</name>
    <dbReference type="NCBI Taxonomy" id="1121476"/>
    <lineage>
        <taxon>Bacteria</taxon>
        <taxon>Bacillati</taxon>
        <taxon>Bacillota</taxon>
        <taxon>Tissierellia</taxon>
        <taxon>Dethiosulfatibacter</taxon>
    </lineage>
</organism>
<dbReference type="Proteomes" id="UP000184052">
    <property type="component" value="Unassembled WGS sequence"/>
</dbReference>
<dbReference type="NCBIfam" id="NF041239">
    <property type="entry name" value="Moor_selen_rel"/>
    <property type="match status" value="1"/>
</dbReference>
<evidence type="ECO:0008006" key="3">
    <source>
        <dbReference type="Google" id="ProtNLM"/>
    </source>
</evidence>
<evidence type="ECO:0000313" key="1">
    <source>
        <dbReference type="EMBL" id="SHI82205.1"/>
    </source>
</evidence>
<dbReference type="RefSeq" id="WP_073048401.1">
    <property type="nucleotide sequence ID" value="NZ_FQZL01000007.1"/>
</dbReference>
<proteinExistence type="predicted"/>
<accession>A0A1M6E9S3</accession>
<keyword evidence="2" id="KW-1185">Reference proteome</keyword>
<dbReference type="OrthoDB" id="1798539at2"/>
<dbReference type="AlphaFoldDB" id="A0A1M6E9S3"/>
<dbReference type="STRING" id="1121476.SAMN02745751_01121"/>
<dbReference type="EMBL" id="FQZL01000007">
    <property type="protein sequence ID" value="SHI82205.1"/>
    <property type="molecule type" value="Genomic_DNA"/>
</dbReference>
<protein>
    <recommendedName>
        <fullName evidence="3">Fe-S cluster assembly iron-binding protein IscA</fullName>
    </recommendedName>
</protein>